<evidence type="ECO:0000259" key="6">
    <source>
        <dbReference type="Pfam" id="PF00999"/>
    </source>
</evidence>
<feature type="transmembrane region" description="Helical" evidence="5">
    <location>
        <begin position="302"/>
        <end position="321"/>
    </location>
</feature>
<keyword evidence="4 5" id="KW-0472">Membrane</keyword>
<dbReference type="Gene3D" id="1.20.1530.20">
    <property type="match status" value="1"/>
</dbReference>
<evidence type="ECO:0000256" key="1">
    <source>
        <dbReference type="ARBA" id="ARBA00004141"/>
    </source>
</evidence>
<dbReference type="PANTHER" id="PTHR31102:SF1">
    <property type="entry name" value="CATION_H+ EXCHANGER DOMAIN-CONTAINING PROTEIN"/>
    <property type="match status" value="1"/>
</dbReference>
<feature type="transmembrane region" description="Helical" evidence="5">
    <location>
        <begin position="361"/>
        <end position="381"/>
    </location>
</feature>
<feature type="transmembrane region" description="Helical" evidence="5">
    <location>
        <begin position="178"/>
        <end position="208"/>
    </location>
</feature>
<feature type="transmembrane region" description="Helical" evidence="5">
    <location>
        <begin position="109"/>
        <end position="130"/>
    </location>
</feature>
<sequence>MLFSLGLIILFGILFGSFFERIKLPSLLGMLIAGIIIGPYGFNLIDKSVLNISGELRTFALVVILTRAGLNLDLDILRKVGISAILMCFLPATFEIFGIYLIAPKVLNISAIDSLILGAVLAAVSPAVVVPKMLKLIDEGYGRKSGIPDLIMAGASVDDIFVIVIFTALLSIRTGGSVSIFSIISIPISILLGILFGSILGNILSILFKKFNIINEKKILILLSISFVLLFFENTIKSTIPFSGLIAVMAFSASLKKKSESIARDLSKSFSSIWVFAEILLFVLVGASVNISYAFKLSYLPLIVIIFGLIFRAIGVNIAILKSDLNKKERLFTTISYMPKATVQAAISSIPLSMGISSGETILTVGVFAILFTAPIFAKLIDFSYKKLLIKD</sequence>
<dbReference type="Proteomes" id="UP001519306">
    <property type="component" value="Unassembled WGS sequence"/>
</dbReference>
<accession>A0ABS4KA42</accession>
<keyword evidence="2 5" id="KW-0812">Transmembrane</keyword>
<comment type="caution">
    <text evidence="7">The sequence shown here is derived from an EMBL/GenBank/DDBJ whole genome shotgun (WGS) entry which is preliminary data.</text>
</comment>
<evidence type="ECO:0000256" key="2">
    <source>
        <dbReference type="ARBA" id="ARBA00022692"/>
    </source>
</evidence>
<evidence type="ECO:0000256" key="3">
    <source>
        <dbReference type="ARBA" id="ARBA00022989"/>
    </source>
</evidence>
<evidence type="ECO:0000313" key="8">
    <source>
        <dbReference type="Proteomes" id="UP001519306"/>
    </source>
</evidence>
<feature type="domain" description="Cation/H+ exchanger transmembrane" evidence="6">
    <location>
        <begin position="8"/>
        <end position="376"/>
    </location>
</feature>
<dbReference type="PANTHER" id="PTHR31102">
    <property type="match status" value="1"/>
</dbReference>
<comment type="subcellular location">
    <subcellularLocation>
        <location evidence="1">Membrane</location>
        <topology evidence="1">Multi-pass membrane protein</topology>
    </subcellularLocation>
</comment>
<dbReference type="Pfam" id="PF00999">
    <property type="entry name" value="Na_H_Exchanger"/>
    <property type="match status" value="1"/>
</dbReference>
<reference evidence="7 8" key="1">
    <citation type="submission" date="2021-03" db="EMBL/GenBank/DDBJ databases">
        <title>Genomic Encyclopedia of Type Strains, Phase IV (KMG-IV): sequencing the most valuable type-strain genomes for metagenomic binning, comparative biology and taxonomic classification.</title>
        <authorList>
            <person name="Goeker M."/>
        </authorList>
    </citation>
    <scope>NUCLEOTIDE SEQUENCE [LARGE SCALE GENOMIC DNA]</scope>
    <source>
        <strain evidence="7 8">DSM 27563</strain>
    </source>
</reference>
<gene>
    <name evidence="7" type="ORF">J2Z71_000132</name>
</gene>
<dbReference type="InterPro" id="IPR051843">
    <property type="entry name" value="CPA1_transporter"/>
</dbReference>
<organism evidence="7 8">
    <name type="scientific">Peptoniphilus stercorisuis</name>
    <dbReference type="NCBI Taxonomy" id="1436965"/>
    <lineage>
        <taxon>Bacteria</taxon>
        <taxon>Bacillati</taxon>
        <taxon>Bacillota</taxon>
        <taxon>Tissierellia</taxon>
        <taxon>Tissierellales</taxon>
        <taxon>Peptoniphilaceae</taxon>
        <taxon>Peptoniphilus</taxon>
    </lineage>
</organism>
<feature type="transmembrane region" description="Helical" evidence="5">
    <location>
        <begin position="26"/>
        <end position="45"/>
    </location>
</feature>
<name>A0ABS4KA42_9FIRM</name>
<dbReference type="RefSeq" id="WP_210059919.1">
    <property type="nucleotide sequence ID" value="NZ_JAGGLJ010000001.1"/>
</dbReference>
<feature type="transmembrane region" description="Helical" evidence="5">
    <location>
        <begin position="150"/>
        <end position="172"/>
    </location>
</feature>
<protein>
    <submittedName>
        <fullName evidence="7">NhaP-type Na+/H+ or K+/H+ antiporter</fullName>
    </submittedName>
</protein>
<dbReference type="InterPro" id="IPR006153">
    <property type="entry name" value="Cation/H_exchanger_TM"/>
</dbReference>
<evidence type="ECO:0000256" key="4">
    <source>
        <dbReference type="ARBA" id="ARBA00023136"/>
    </source>
</evidence>
<keyword evidence="3 5" id="KW-1133">Transmembrane helix</keyword>
<proteinExistence type="predicted"/>
<dbReference type="InterPro" id="IPR038770">
    <property type="entry name" value="Na+/solute_symporter_sf"/>
</dbReference>
<evidence type="ECO:0000313" key="7">
    <source>
        <dbReference type="EMBL" id="MBP2024617.1"/>
    </source>
</evidence>
<keyword evidence="8" id="KW-1185">Reference proteome</keyword>
<evidence type="ECO:0000256" key="5">
    <source>
        <dbReference type="SAM" id="Phobius"/>
    </source>
</evidence>
<dbReference type="EMBL" id="JAGGLJ010000001">
    <property type="protein sequence ID" value="MBP2024617.1"/>
    <property type="molecule type" value="Genomic_DNA"/>
</dbReference>
<feature type="transmembrane region" description="Helical" evidence="5">
    <location>
        <begin position="220"/>
        <end position="253"/>
    </location>
</feature>
<feature type="transmembrane region" description="Helical" evidence="5">
    <location>
        <begin position="80"/>
        <end position="103"/>
    </location>
</feature>
<feature type="transmembrane region" description="Helical" evidence="5">
    <location>
        <begin position="273"/>
        <end position="295"/>
    </location>
</feature>